<dbReference type="STRING" id="1917485.BOO69_00530"/>
<proteinExistence type="predicted"/>
<keyword evidence="4" id="KW-1185">Reference proteome</keyword>
<dbReference type="KEGG" id="suam:BOO69_00530"/>
<gene>
    <name evidence="3" type="ORF">BOO69_00530</name>
</gene>
<evidence type="ECO:0000313" key="3">
    <source>
        <dbReference type="EMBL" id="APE42063.1"/>
    </source>
</evidence>
<keyword evidence="1" id="KW-0238">DNA-binding</keyword>
<dbReference type="PANTHER" id="PTHR43214">
    <property type="entry name" value="TWO-COMPONENT RESPONSE REGULATOR"/>
    <property type="match status" value="1"/>
</dbReference>
<dbReference type="Gene3D" id="1.10.10.10">
    <property type="entry name" value="Winged helix-like DNA-binding domain superfamily/Winged helix DNA-binding domain"/>
    <property type="match status" value="1"/>
</dbReference>
<dbReference type="SUPFAM" id="SSF46894">
    <property type="entry name" value="C-terminal effector domain of the bipartite response regulators"/>
    <property type="match status" value="1"/>
</dbReference>
<evidence type="ECO:0000259" key="2">
    <source>
        <dbReference type="PROSITE" id="PS50043"/>
    </source>
</evidence>
<accession>A0A1J0WCL4</accession>
<dbReference type="Pfam" id="PF00196">
    <property type="entry name" value="GerE"/>
    <property type="match status" value="1"/>
</dbReference>
<protein>
    <recommendedName>
        <fullName evidence="2">HTH luxR-type domain-containing protein</fullName>
    </recommendedName>
</protein>
<evidence type="ECO:0000256" key="1">
    <source>
        <dbReference type="ARBA" id="ARBA00023125"/>
    </source>
</evidence>
<dbReference type="PROSITE" id="PS50043">
    <property type="entry name" value="HTH_LUXR_2"/>
    <property type="match status" value="1"/>
</dbReference>
<dbReference type="InterPro" id="IPR016032">
    <property type="entry name" value="Sig_transdc_resp-reg_C-effctor"/>
</dbReference>
<evidence type="ECO:0000313" key="4">
    <source>
        <dbReference type="Proteomes" id="UP000181897"/>
    </source>
</evidence>
<dbReference type="OrthoDB" id="8277135at2"/>
<dbReference type="Proteomes" id="UP000181897">
    <property type="component" value="Chromosome"/>
</dbReference>
<name>A0A1J0WCL4_9RHOB</name>
<dbReference type="InterPro" id="IPR039420">
    <property type="entry name" value="WalR-like"/>
</dbReference>
<dbReference type="EMBL" id="CP018076">
    <property type="protein sequence ID" value="APE42063.1"/>
    <property type="molecule type" value="Genomic_DNA"/>
</dbReference>
<dbReference type="RefSeq" id="WP_071969336.1">
    <property type="nucleotide sequence ID" value="NZ_CP018076.1"/>
</dbReference>
<dbReference type="GO" id="GO:0006355">
    <property type="term" value="P:regulation of DNA-templated transcription"/>
    <property type="evidence" value="ECO:0007669"/>
    <property type="project" value="InterPro"/>
</dbReference>
<feature type="domain" description="HTH luxR-type" evidence="2">
    <location>
        <begin position="242"/>
        <end position="306"/>
    </location>
</feature>
<dbReference type="PRINTS" id="PR00038">
    <property type="entry name" value="HTHLUXR"/>
</dbReference>
<dbReference type="AlphaFoldDB" id="A0A1J0WCL4"/>
<dbReference type="SMART" id="SM00421">
    <property type="entry name" value="HTH_LUXR"/>
    <property type="match status" value="1"/>
</dbReference>
<dbReference type="CDD" id="cd06170">
    <property type="entry name" value="LuxR_C_like"/>
    <property type="match status" value="1"/>
</dbReference>
<sequence>MNRSDLSDFVIQLTESATRLAPLDFHRNLIRLVRSIARFDAAWWGWSVIRERHLSFVHAQTINLDAGFVDAARAQLATDPFVQSARRLRLFAQTLHHDEVDPGSSAARVLRDFGIAQVLAGHSQVADGPFNFFMSVYRRAPEPRFTREEAADFRILLRHLQQALSLSLRLSLEASASRKEEWALADDAGAVFLQSAGFPALHRQAGLGPIAEVAPGASVVRSGIVLRAERYSDDLRLLRAAPGTDLPQLTTRERQVCRLYIDGLSRREVAAALGLSENTVRNQIAAIYRKTGSRDRIDLLRKMDPQ</sequence>
<reference evidence="3 4" key="1">
    <citation type="submission" date="2016-11" db="EMBL/GenBank/DDBJ databases">
        <title>Complete genome sequence of Sulfitobacter sp. AM1-D1, a toxic bacteria associated with marine dinoflagellate Alexandrium minutum in East China Sea.</title>
        <authorList>
            <person name="Yang Q."/>
            <person name="Zhang X."/>
            <person name="Tian X."/>
        </authorList>
    </citation>
    <scope>NUCLEOTIDE SEQUENCE [LARGE SCALE GENOMIC DNA]</scope>
    <source>
        <strain evidence="3 4">AM1-D1</strain>
    </source>
</reference>
<dbReference type="InterPro" id="IPR036388">
    <property type="entry name" value="WH-like_DNA-bd_sf"/>
</dbReference>
<dbReference type="GO" id="GO:0003677">
    <property type="term" value="F:DNA binding"/>
    <property type="evidence" value="ECO:0007669"/>
    <property type="project" value="UniProtKB-KW"/>
</dbReference>
<dbReference type="InterPro" id="IPR000792">
    <property type="entry name" value="Tscrpt_reg_LuxR_C"/>
</dbReference>
<organism evidence="3 4">
    <name type="scientific">Sulfitobacter alexandrii</name>
    <dbReference type="NCBI Taxonomy" id="1917485"/>
    <lineage>
        <taxon>Bacteria</taxon>
        <taxon>Pseudomonadati</taxon>
        <taxon>Pseudomonadota</taxon>
        <taxon>Alphaproteobacteria</taxon>
        <taxon>Rhodobacterales</taxon>
        <taxon>Roseobacteraceae</taxon>
        <taxon>Sulfitobacter</taxon>
    </lineage>
</organism>